<dbReference type="EMBL" id="CP119108">
    <property type="protein sequence ID" value="WEG09048.1"/>
    <property type="molecule type" value="Genomic_DNA"/>
</dbReference>
<name>A0ABY8C335_9MICO</name>
<evidence type="ECO:0008006" key="3">
    <source>
        <dbReference type="Google" id="ProtNLM"/>
    </source>
</evidence>
<proteinExistence type="predicted"/>
<organism evidence="1 2">
    <name type="scientific">Microbacterium horticulturae</name>
    <dbReference type="NCBI Taxonomy" id="3028316"/>
    <lineage>
        <taxon>Bacteria</taxon>
        <taxon>Bacillati</taxon>
        <taxon>Actinomycetota</taxon>
        <taxon>Actinomycetes</taxon>
        <taxon>Micrococcales</taxon>
        <taxon>Microbacteriaceae</taxon>
        <taxon>Microbacterium</taxon>
    </lineage>
</organism>
<dbReference type="RefSeq" id="WP_275278372.1">
    <property type="nucleotide sequence ID" value="NZ_CP119108.1"/>
</dbReference>
<gene>
    <name evidence="1" type="ORF">PU630_00350</name>
</gene>
<sequence length="144" mass="16969">MERRERSTIEQRLAGFEGIRPAGFVTPPRFDEIIRQEEPPDIDPWWWVFLFHDLSQFWSETIKAQFPSRSALVPFAKHGFTDDVFCFDGTDTSGNPRVYIVHTFTDPGYENRGYWDNFDVFMEAAEEEHAEWLREEAAEESPDE</sequence>
<reference evidence="1 2" key="1">
    <citation type="submission" date="2023-03" db="EMBL/GenBank/DDBJ databases">
        <title>Genome sequence of Microbacterium sp. KACC 23027.</title>
        <authorList>
            <person name="Kim S."/>
            <person name="Heo J."/>
            <person name="Kwon S.-W."/>
        </authorList>
    </citation>
    <scope>NUCLEOTIDE SEQUENCE [LARGE SCALE GENOMIC DNA]</scope>
    <source>
        <strain evidence="1 2">KACC 23027</strain>
    </source>
</reference>
<accession>A0ABY8C335</accession>
<keyword evidence="2" id="KW-1185">Reference proteome</keyword>
<protein>
    <recommendedName>
        <fullName evidence="3">SMI1/KNR4 family protein</fullName>
    </recommendedName>
</protein>
<evidence type="ECO:0000313" key="2">
    <source>
        <dbReference type="Proteomes" id="UP001214553"/>
    </source>
</evidence>
<evidence type="ECO:0000313" key="1">
    <source>
        <dbReference type="EMBL" id="WEG09048.1"/>
    </source>
</evidence>
<dbReference type="Proteomes" id="UP001214553">
    <property type="component" value="Chromosome"/>
</dbReference>